<evidence type="ECO:0000313" key="2">
    <source>
        <dbReference type="EMBL" id="OQV19858.1"/>
    </source>
</evidence>
<dbReference type="Proteomes" id="UP000192578">
    <property type="component" value="Unassembled WGS sequence"/>
</dbReference>
<evidence type="ECO:0000313" key="3">
    <source>
        <dbReference type="Proteomes" id="UP000192578"/>
    </source>
</evidence>
<dbReference type="AlphaFoldDB" id="A0A1W0WXC1"/>
<comment type="caution">
    <text evidence="2">The sequence shown here is derived from an EMBL/GenBank/DDBJ whole genome shotgun (WGS) entry which is preliminary data.</text>
</comment>
<accession>A0A1W0WXC1</accession>
<feature type="region of interest" description="Disordered" evidence="1">
    <location>
        <begin position="143"/>
        <end position="163"/>
    </location>
</feature>
<keyword evidence="3" id="KW-1185">Reference proteome</keyword>
<name>A0A1W0WXC1_HYPEX</name>
<proteinExistence type="predicted"/>
<dbReference type="EMBL" id="MTYJ01000035">
    <property type="protein sequence ID" value="OQV19858.1"/>
    <property type="molecule type" value="Genomic_DNA"/>
</dbReference>
<sequence>MANLFCILGGSRLLREGTWRSGSGDAVVDSFNALGHVWRRDAVRIAYFQMKRVRDAHGARSGHCTVRPQSGGRHSIAKTVLPMAGERSRGECVITVESACGPFITVGTGRLGTIVAGVVLMPKVLVYTTLTLRRPFRMTSNESVYRPTASETANRNSTESGNA</sequence>
<reference evidence="3" key="1">
    <citation type="submission" date="2017-01" db="EMBL/GenBank/DDBJ databases">
        <title>Comparative genomics of anhydrobiosis in the tardigrade Hypsibius dujardini.</title>
        <authorList>
            <person name="Yoshida Y."/>
            <person name="Koutsovoulos G."/>
            <person name="Laetsch D."/>
            <person name="Stevens L."/>
            <person name="Kumar S."/>
            <person name="Horikawa D."/>
            <person name="Ishino K."/>
            <person name="Komine S."/>
            <person name="Tomita M."/>
            <person name="Blaxter M."/>
            <person name="Arakawa K."/>
        </authorList>
    </citation>
    <scope>NUCLEOTIDE SEQUENCE [LARGE SCALE GENOMIC DNA]</scope>
    <source>
        <strain evidence="3">Z151</strain>
    </source>
</reference>
<evidence type="ECO:0000256" key="1">
    <source>
        <dbReference type="SAM" id="MobiDB-lite"/>
    </source>
</evidence>
<gene>
    <name evidence="2" type="ORF">BV898_06128</name>
</gene>
<organism evidence="2 3">
    <name type="scientific">Hypsibius exemplaris</name>
    <name type="common">Freshwater tardigrade</name>
    <dbReference type="NCBI Taxonomy" id="2072580"/>
    <lineage>
        <taxon>Eukaryota</taxon>
        <taxon>Metazoa</taxon>
        <taxon>Ecdysozoa</taxon>
        <taxon>Tardigrada</taxon>
        <taxon>Eutardigrada</taxon>
        <taxon>Parachela</taxon>
        <taxon>Hypsibioidea</taxon>
        <taxon>Hypsibiidae</taxon>
        <taxon>Hypsibius</taxon>
    </lineage>
</organism>
<protein>
    <submittedName>
        <fullName evidence="2">Uncharacterized protein</fullName>
    </submittedName>
</protein>